<evidence type="ECO:0000313" key="2">
    <source>
        <dbReference type="Proteomes" id="UP000190962"/>
    </source>
</evidence>
<accession>A0A1T2CHL9</accession>
<dbReference type="EMBL" id="MPNX01000016">
    <property type="protein sequence ID" value="OOY34367.1"/>
    <property type="molecule type" value="Genomic_DNA"/>
</dbReference>
<organism evidence="1 2">
    <name type="scientific">Solemya velum gill symbiont</name>
    <dbReference type="NCBI Taxonomy" id="2340"/>
    <lineage>
        <taxon>Bacteria</taxon>
        <taxon>Pseudomonadati</taxon>
        <taxon>Pseudomonadota</taxon>
        <taxon>Gammaproteobacteria</taxon>
        <taxon>sulfur-oxidizing symbionts</taxon>
    </lineage>
</organism>
<dbReference type="PANTHER" id="PTHR35862:SF1">
    <property type="entry name" value="FELS-2 PROPHAGE PROTEIN"/>
    <property type="match status" value="1"/>
</dbReference>
<reference evidence="1 2" key="1">
    <citation type="submission" date="2016-11" db="EMBL/GenBank/DDBJ databases">
        <title>Mixed transmission modes and dynamic genome evolution in an obligate animal-bacterial symbiosis.</title>
        <authorList>
            <person name="Russell S.L."/>
            <person name="Corbett-Detig R.B."/>
            <person name="Cavanaugh C.M."/>
        </authorList>
    </citation>
    <scope>NUCLEOTIDE SEQUENCE [LARGE SCALE GENOMIC DNA]</scope>
    <source>
        <strain evidence="1">MA-KB16</strain>
    </source>
</reference>
<sequence>MQPDFRIIADAQDITEVIRDRLLSLRLTDESGTQSDTLEIQLDDRDAVIEWPTHGAELVVSLGDTKENLVAMGVYTVDEIEHTGPPRTLTIRAKAADMRASLKAPKSRSWDNLSLGDLVRTIAAEHELEPKIAEALDGFAFEHLDQTDESDLHLLTRLAREHGAVAKPIAGNLIFVPRGEARSATGQAIETLEVLPTHIQRHRFTQAERGKYSAVKAFWHDANNAEKQSIIVGDGEPVFAIRHTYSDAQQATAAASAKLKSLMRGTATLSLTLLGNPLVQAEGKLRVSGIRDPVNGEWLVTRVEHQLDASGLQTRCDADVPNN</sequence>
<dbReference type="SUPFAM" id="SSF69279">
    <property type="entry name" value="Phage tail proteins"/>
    <property type="match status" value="1"/>
</dbReference>
<name>A0A1T2CHL9_SOVGS</name>
<dbReference type="PANTHER" id="PTHR35862">
    <property type="entry name" value="FELS-2 PROPHAGE PROTEIN"/>
    <property type="match status" value="1"/>
</dbReference>
<proteinExistence type="predicted"/>
<dbReference type="InterPro" id="IPR052726">
    <property type="entry name" value="Phage_Baseplate_Hub"/>
</dbReference>
<dbReference type="Proteomes" id="UP000190962">
    <property type="component" value="Unassembled WGS sequence"/>
</dbReference>
<protein>
    <recommendedName>
        <fullName evidence="3">Phage protein D</fullName>
    </recommendedName>
</protein>
<dbReference type="RefSeq" id="WP_078459092.1">
    <property type="nucleotide sequence ID" value="NZ_MPNX01000016.1"/>
</dbReference>
<comment type="caution">
    <text evidence="1">The sequence shown here is derived from an EMBL/GenBank/DDBJ whole genome shotgun (WGS) entry which is preliminary data.</text>
</comment>
<evidence type="ECO:0008006" key="3">
    <source>
        <dbReference type="Google" id="ProtNLM"/>
    </source>
</evidence>
<dbReference type="AlphaFoldDB" id="A0A1T2CHL9"/>
<evidence type="ECO:0000313" key="1">
    <source>
        <dbReference type="EMBL" id="OOY34367.1"/>
    </source>
</evidence>
<dbReference type="Pfam" id="PF05954">
    <property type="entry name" value="Phage_GPD"/>
    <property type="match status" value="1"/>
</dbReference>
<gene>
    <name evidence="1" type="ORF">BOV88_10115</name>
</gene>